<evidence type="ECO:0000313" key="2">
    <source>
        <dbReference type="EMBL" id="PWZ38975.1"/>
    </source>
</evidence>
<keyword evidence="1" id="KW-0472">Membrane</keyword>
<dbReference type="Proteomes" id="UP000251960">
    <property type="component" value="Chromosome 2"/>
</dbReference>
<keyword evidence="1" id="KW-1133">Transmembrane helix</keyword>
<reference evidence="2" key="1">
    <citation type="journal article" date="2018" name="Nat. Genet.">
        <title>Extensive intraspecific gene order and gene structural variations between Mo17 and other maize genomes.</title>
        <authorList>
            <person name="Sun S."/>
            <person name="Zhou Y."/>
            <person name="Chen J."/>
            <person name="Shi J."/>
            <person name="Zhao H."/>
            <person name="Zhao H."/>
            <person name="Song W."/>
            <person name="Zhang M."/>
            <person name="Cui Y."/>
            <person name="Dong X."/>
            <person name="Liu H."/>
            <person name="Ma X."/>
            <person name="Jiao Y."/>
            <person name="Wang B."/>
            <person name="Wei X."/>
            <person name="Stein J.C."/>
            <person name="Glaubitz J.C."/>
            <person name="Lu F."/>
            <person name="Yu G."/>
            <person name="Liang C."/>
            <person name="Fengler K."/>
            <person name="Li B."/>
            <person name="Rafalski A."/>
            <person name="Schnable P.S."/>
            <person name="Ware D.H."/>
            <person name="Buckler E.S."/>
            <person name="Lai J."/>
        </authorList>
    </citation>
    <scope>NUCLEOTIDE SEQUENCE [LARGE SCALE GENOMIC DNA]</scope>
    <source>
        <tissue evidence="2">Seedling</tissue>
    </source>
</reference>
<proteinExistence type="predicted"/>
<feature type="transmembrane region" description="Helical" evidence="1">
    <location>
        <begin position="12"/>
        <end position="36"/>
    </location>
</feature>
<dbReference type="EMBL" id="NCVQ01000003">
    <property type="protein sequence ID" value="PWZ38975.1"/>
    <property type="molecule type" value="Genomic_DNA"/>
</dbReference>
<gene>
    <name evidence="2" type="ORF">Zm00014a_019154</name>
</gene>
<protein>
    <submittedName>
        <fullName evidence="2">Uncharacterized protein</fullName>
    </submittedName>
</protein>
<organism evidence="2">
    <name type="scientific">Zea mays</name>
    <name type="common">Maize</name>
    <dbReference type="NCBI Taxonomy" id="4577"/>
    <lineage>
        <taxon>Eukaryota</taxon>
        <taxon>Viridiplantae</taxon>
        <taxon>Streptophyta</taxon>
        <taxon>Embryophyta</taxon>
        <taxon>Tracheophyta</taxon>
        <taxon>Spermatophyta</taxon>
        <taxon>Magnoliopsida</taxon>
        <taxon>Liliopsida</taxon>
        <taxon>Poales</taxon>
        <taxon>Poaceae</taxon>
        <taxon>PACMAD clade</taxon>
        <taxon>Panicoideae</taxon>
        <taxon>Andropogonodae</taxon>
        <taxon>Andropogoneae</taxon>
        <taxon>Tripsacinae</taxon>
        <taxon>Zea</taxon>
    </lineage>
</organism>
<evidence type="ECO:0000256" key="1">
    <source>
        <dbReference type="SAM" id="Phobius"/>
    </source>
</evidence>
<name>A0A3L6FVS3_MAIZE</name>
<dbReference type="AlphaFoldDB" id="A0A3L6FVS3"/>
<keyword evidence="1" id="KW-0812">Transmembrane</keyword>
<accession>A0A3L6FVS3</accession>
<comment type="caution">
    <text evidence="2">The sequence shown here is derived from an EMBL/GenBank/DDBJ whole genome shotgun (WGS) entry which is preliminary data.</text>
</comment>
<sequence>MVETIQNYKSLHVILFLNACPPVVVNVIGVPSLWFIPN</sequence>